<accession>A0A6A5ZMU2</accession>
<feature type="region of interest" description="Disordered" evidence="1">
    <location>
        <begin position="173"/>
        <end position="211"/>
    </location>
</feature>
<dbReference type="Proteomes" id="UP000799770">
    <property type="component" value="Unassembled WGS sequence"/>
</dbReference>
<dbReference type="AlphaFoldDB" id="A0A6A5ZMU2"/>
<evidence type="ECO:0000256" key="1">
    <source>
        <dbReference type="SAM" id="MobiDB-lite"/>
    </source>
</evidence>
<gene>
    <name evidence="2" type="ORF">BDV96DRAFT_322952</name>
</gene>
<protein>
    <submittedName>
        <fullName evidence="2">Uncharacterized protein</fullName>
    </submittedName>
</protein>
<dbReference type="EMBL" id="ML977314">
    <property type="protein sequence ID" value="KAF2120304.1"/>
    <property type="molecule type" value="Genomic_DNA"/>
</dbReference>
<organism evidence="2 3">
    <name type="scientific">Lophiotrema nucula</name>
    <dbReference type="NCBI Taxonomy" id="690887"/>
    <lineage>
        <taxon>Eukaryota</taxon>
        <taxon>Fungi</taxon>
        <taxon>Dikarya</taxon>
        <taxon>Ascomycota</taxon>
        <taxon>Pezizomycotina</taxon>
        <taxon>Dothideomycetes</taxon>
        <taxon>Pleosporomycetidae</taxon>
        <taxon>Pleosporales</taxon>
        <taxon>Lophiotremataceae</taxon>
        <taxon>Lophiotrema</taxon>
    </lineage>
</organism>
<name>A0A6A5ZMU2_9PLEO</name>
<keyword evidence="3" id="KW-1185">Reference proteome</keyword>
<evidence type="ECO:0000313" key="3">
    <source>
        <dbReference type="Proteomes" id="UP000799770"/>
    </source>
</evidence>
<proteinExistence type="predicted"/>
<reference evidence="2" key="1">
    <citation type="journal article" date="2020" name="Stud. Mycol.">
        <title>101 Dothideomycetes genomes: a test case for predicting lifestyles and emergence of pathogens.</title>
        <authorList>
            <person name="Haridas S."/>
            <person name="Albert R."/>
            <person name="Binder M."/>
            <person name="Bloem J."/>
            <person name="Labutti K."/>
            <person name="Salamov A."/>
            <person name="Andreopoulos B."/>
            <person name="Baker S."/>
            <person name="Barry K."/>
            <person name="Bills G."/>
            <person name="Bluhm B."/>
            <person name="Cannon C."/>
            <person name="Castanera R."/>
            <person name="Culley D."/>
            <person name="Daum C."/>
            <person name="Ezra D."/>
            <person name="Gonzalez J."/>
            <person name="Henrissat B."/>
            <person name="Kuo A."/>
            <person name="Liang C."/>
            <person name="Lipzen A."/>
            <person name="Lutzoni F."/>
            <person name="Magnuson J."/>
            <person name="Mondo S."/>
            <person name="Nolan M."/>
            <person name="Ohm R."/>
            <person name="Pangilinan J."/>
            <person name="Park H.-J."/>
            <person name="Ramirez L."/>
            <person name="Alfaro M."/>
            <person name="Sun H."/>
            <person name="Tritt A."/>
            <person name="Yoshinaga Y."/>
            <person name="Zwiers L.-H."/>
            <person name="Turgeon B."/>
            <person name="Goodwin S."/>
            <person name="Spatafora J."/>
            <person name="Crous P."/>
            <person name="Grigoriev I."/>
        </authorList>
    </citation>
    <scope>NUCLEOTIDE SEQUENCE</scope>
    <source>
        <strain evidence="2">CBS 627.86</strain>
    </source>
</reference>
<feature type="region of interest" description="Disordered" evidence="1">
    <location>
        <begin position="99"/>
        <end position="121"/>
    </location>
</feature>
<sequence>MTLEIVRPEWLPAMRKLQFGSRRPGHRMRMPFKLFAHRRLTRGVSLVASSTNTRTLLTAARALTVAEKQKKSNRKIALASCHVSGCVCELPLDPERLRVKPSGRSQYPPSDKRVRSSNYPVQLQREDSWTGTLRLISAPTSKRSTPDQRQHHFSLPANAIICQTCCESSYREGQIRSRIPPTPGLPGRSPVPASQDGRAGKELAPTGSRAE</sequence>
<evidence type="ECO:0000313" key="2">
    <source>
        <dbReference type="EMBL" id="KAF2120304.1"/>
    </source>
</evidence>